<dbReference type="InterPro" id="IPR004653">
    <property type="entry name" value="DusA"/>
</dbReference>
<dbReference type="GO" id="GO:0102264">
    <property type="term" value="F:tRNA-dihydrouridine20 synthase activity"/>
    <property type="evidence" value="ECO:0007669"/>
    <property type="project" value="UniProtKB-EC"/>
</dbReference>
<dbReference type="CDD" id="cd02801">
    <property type="entry name" value="DUS_like_FMN"/>
    <property type="match status" value="1"/>
</dbReference>
<dbReference type="RefSeq" id="WP_161316510.1">
    <property type="nucleotide sequence ID" value="NZ_WTUW01000009.1"/>
</dbReference>
<comment type="function">
    <text evidence="9 10">Catalyzes the synthesis of 5,6-dihydrouridine (D), a modified base found in the D-loop of most tRNAs, via the reduction of the C5-C6 double bond in target uridines. Specifically modifies U20 and U20a in tRNAs.</text>
</comment>
<feature type="site" description="Interacts with tRNA; defines subfamily-specific binding signature" evidence="10">
    <location>
        <position position="303"/>
    </location>
</feature>
<evidence type="ECO:0000256" key="12">
    <source>
        <dbReference type="PIRSR" id="PIRSR006621-1"/>
    </source>
</evidence>
<evidence type="ECO:0000256" key="4">
    <source>
        <dbReference type="ARBA" id="ARBA00022643"/>
    </source>
</evidence>
<evidence type="ECO:0000256" key="2">
    <source>
        <dbReference type="ARBA" id="ARBA00022555"/>
    </source>
</evidence>
<evidence type="ECO:0000256" key="3">
    <source>
        <dbReference type="ARBA" id="ARBA00022630"/>
    </source>
</evidence>
<evidence type="ECO:0000256" key="5">
    <source>
        <dbReference type="ARBA" id="ARBA00022694"/>
    </source>
</evidence>
<keyword evidence="16" id="KW-1185">Reference proteome</keyword>
<dbReference type="GO" id="GO:0050660">
    <property type="term" value="F:flavin adenine dinucleotide binding"/>
    <property type="evidence" value="ECO:0007669"/>
    <property type="project" value="InterPro"/>
</dbReference>
<dbReference type="NCBIfam" id="TIGR00742">
    <property type="entry name" value="yjbN"/>
    <property type="match status" value="1"/>
</dbReference>
<gene>
    <name evidence="10 15" type="primary">dusA</name>
    <name evidence="15" type="ORF">GQE98_14895</name>
</gene>
<feature type="binding site" evidence="10 13">
    <location>
        <position position="71"/>
    </location>
    <ligand>
        <name>FMN</name>
        <dbReference type="ChEBI" id="CHEBI:58210"/>
    </ligand>
</feature>
<protein>
    <recommendedName>
        <fullName evidence="10">tRNA-dihydrouridine(20/20a) synthase</fullName>
        <ecNumber evidence="10">1.3.1.91</ecNumber>
    </recommendedName>
    <alternativeName>
        <fullName evidence="10">U20-specific dihydrouridine synthase</fullName>
        <shortName evidence="10">U20-specific Dus</shortName>
    </alternativeName>
    <alternativeName>
        <fullName evidence="10">tRNA-dihydrouridine synthase A</fullName>
    </alternativeName>
</protein>
<comment type="catalytic activity">
    <reaction evidence="10">
        <text>5,6-dihydrouridine(20) in tRNA + NAD(+) = uridine(20) in tRNA + NADH + H(+)</text>
        <dbReference type="Rhea" id="RHEA:53340"/>
        <dbReference type="Rhea" id="RHEA-COMP:13533"/>
        <dbReference type="Rhea" id="RHEA-COMP:13534"/>
        <dbReference type="ChEBI" id="CHEBI:15378"/>
        <dbReference type="ChEBI" id="CHEBI:57540"/>
        <dbReference type="ChEBI" id="CHEBI:57945"/>
        <dbReference type="ChEBI" id="CHEBI:65315"/>
        <dbReference type="ChEBI" id="CHEBI:74443"/>
        <dbReference type="EC" id="1.3.1.91"/>
    </reaction>
</comment>
<evidence type="ECO:0000313" key="16">
    <source>
        <dbReference type="Proteomes" id="UP000476030"/>
    </source>
</evidence>
<reference evidence="15 16" key="1">
    <citation type="submission" date="2019-12" db="EMBL/GenBank/DDBJ databases">
        <title>Snethiella sp. nov. sp. isolated from sea sand.</title>
        <authorList>
            <person name="Kim J."/>
            <person name="Jeong S.E."/>
            <person name="Jung H.S."/>
            <person name="Jeon C.O."/>
        </authorList>
    </citation>
    <scope>NUCLEOTIDE SEQUENCE [LARGE SCALE GENOMIC DNA]</scope>
    <source>
        <strain evidence="15 16">DP05</strain>
    </source>
</reference>
<comment type="caution">
    <text evidence="15">The sequence shown here is derived from an EMBL/GenBank/DDBJ whole genome shotgun (WGS) entry which is preliminary data.</text>
</comment>
<proteinExistence type="inferred from homology"/>
<accession>A0A6L8WBX2</accession>
<feature type="site" description="Interacts with tRNA; defines subfamily-specific binding signature" evidence="10">
    <location>
        <position position="300"/>
    </location>
</feature>
<comment type="catalytic activity">
    <reaction evidence="10">
        <text>5,6-dihydrouridine(20a) in tRNA + NAD(+) = uridine(20a) in tRNA + NADH + H(+)</text>
        <dbReference type="Rhea" id="RHEA:53348"/>
        <dbReference type="Rhea" id="RHEA-COMP:13535"/>
        <dbReference type="Rhea" id="RHEA-COMP:13536"/>
        <dbReference type="ChEBI" id="CHEBI:15378"/>
        <dbReference type="ChEBI" id="CHEBI:57540"/>
        <dbReference type="ChEBI" id="CHEBI:57945"/>
        <dbReference type="ChEBI" id="CHEBI:65315"/>
        <dbReference type="ChEBI" id="CHEBI:74443"/>
    </reaction>
</comment>
<feature type="binding site" evidence="10 13">
    <location>
        <begin position="234"/>
        <end position="235"/>
    </location>
    <ligand>
        <name>FMN</name>
        <dbReference type="ChEBI" id="CHEBI:58210"/>
    </ligand>
</feature>
<dbReference type="GO" id="GO:0000049">
    <property type="term" value="F:tRNA binding"/>
    <property type="evidence" value="ECO:0007669"/>
    <property type="project" value="UniProtKB-UniRule"/>
</dbReference>
<dbReference type="SUPFAM" id="SSF51395">
    <property type="entry name" value="FMN-linked oxidoreductases"/>
    <property type="match status" value="1"/>
</dbReference>
<feature type="site" description="Interacts with tRNA; defines subfamily-specific binding signature" evidence="10">
    <location>
        <position position="184"/>
    </location>
</feature>
<evidence type="ECO:0000256" key="9">
    <source>
        <dbReference type="ARBA" id="ARBA00058013"/>
    </source>
</evidence>
<dbReference type="InterPro" id="IPR018517">
    <property type="entry name" value="tRNA_hU_synthase_CS"/>
</dbReference>
<dbReference type="GO" id="GO:0010181">
    <property type="term" value="F:FMN binding"/>
    <property type="evidence" value="ECO:0007669"/>
    <property type="project" value="UniProtKB-UniRule"/>
</dbReference>
<keyword evidence="6 10" id="KW-0521">NADP</keyword>
<keyword evidence="3 10" id="KW-0285">Flavoprotein</keyword>
<feature type="site" description="Interacts with tRNA" evidence="10">
    <location>
        <position position="98"/>
    </location>
</feature>
<keyword evidence="5 10" id="KW-0819">tRNA processing</keyword>
<dbReference type="EMBL" id="WTUW01000009">
    <property type="protein sequence ID" value="MZR31923.1"/>
    <property type="molecule type" value="Genomic_DNA"/>
</dbReference>
<evidence type="ECO:0000256" key="1">
    <source>
        <dbReference type="ARBA" id="ARBA00001917"/>
    </source>
</evidence>
<feature type="binding site" evidence="10 13">
    <location>
        <position position="172"/>
    </location>
    <ligand>
        <name>FMN</name>
        <dbReference type="ChEBI" id="CHEBI:58210"/>
    </ligand>
</feature>
<evidence type="ECO:0000259" key="14">
    <source>
        <dbReference type="Pfam" id="PF01207"/>
    </source>
</evidence>
<evidence type="ECO:0000313" key="15">
    <source>
        <dbReference type="EMBL" id="MZR31923.1"/>
    </source>
</evidence>
<dbReference type="InterPro" id="IPR013785">
    <property type="entry name" value="Aldolase_TIM"/>
</dbReference>
<evidence type="ECO:0000256" key="8">
    <source>
        <dbReference type="ARBA" id="ARBA00023002"/>
    </source>
</evidence>
<evidence type="ECO:0000256" key="7">
    <source>
        <dbReference type="ARBA" id="ARBA00022884"/>
    </source>
</evidence>
<evidence type="ECO:0000256" key="6">
    <source>
        <dbReference type="ARBA" id="ARBA00022857"/>
    </source>
</evidence>
<keyword evidence="8 10" id="KW-0560">Oxidoreductase</keyword>
<keyword evidence="2 10" id="KW-0820">tRNA-binding</keyword>
<evidence type="ECO:0000256" key="10">
    <source>
        <dbReference type="HAMAP-Rule" id="MF_02041"/>
    </source>
</evidence>
<dbReference type="PANTHER" id="PTHR42907">
    <property type="entry name" value="FMN-LINKED OXIDOREDUCTASES SUPERFAMILY PROTEIN"/>
    <property type="match status" value="1"/>
</dbReference>
<dbReference type="Gene3D" id="1.20.120.1460">
    <property type="match status" value="1"/>
</dbReference>
<comment type="similarity">
    <text evidence="11">Belongs to the dus family.</text>
</comment>
<dbReference type="InterPro" id="IPR001269">
    <property type="entry name" value="DUS_fam"/>
</dbReference>
<dbReference type="NCBIfam" id="NF008774">
    <property type="entry name" value="PRK11815.1"/>
    <property type="match status" value="1"/>
</dbReference>
<sequence>MNTEAPVTKLNRTISIAPMMDWTDRHDRYFLRLISSRALLYTEMVTTGAIIHGDADRFLRFDPAEQPLALQLGGSEPDALARCAGIAEGYGYQEINLNVGCPSDRVQNGRFGACLMGEPETVADCVAAMQGATSLPVTVKTRIGIDDLDSYDYFKSFIERVAETGVSTFIIHARKAWLTGLSPKENRTIPPLDYERVYRLKQEMPELEIIINGGISSHEEIEAHLQQVDGVMIGREAYQNPYFLAEIDRRYYGADDESPERREVIEQMLPYVAREMAAGVPLNSITRHMLGLFQGRPGARAWRRHISENAHKKGADIDILTEAASKTR</sequence>
<evidence type="ECO:0000256" key="11">
    <source>
        <dbReference type="PIRNR" id="PIRNR006621"/>
    </source>
</evidence>
<keyword evidence="13" id="KW-0547">Nucleotide-binding</keyword>
<dbReference type="HAMAP" id="MF_02041">
    <property type="entry name" value="DusA_subfam"/>
    <property type="match status" value="1"/>
</dbReference>
<dbReference type="AlphaFoldDB" id="A0A6L8WBX2"/>
<feature type="binding site" evidence="10 13">
    <location>
        <begin position="18"/>
        <end position="20"/>
    </location>
    <ligand>
        <name>FMN</name>
        <dbReference type="ChEBI" id="CHEBI:58210"/>
    </ligand>
</feature>
<feature type="domain" description="DUS-like FMN-binding" evidence="14">
    <location>
        <begin position="16"/>
        <end position="320"/>
    </location>
</feature>
<dbReference type="PIRSF" id="PIRSF006621">
    <property type="entry name" value="Dus"/>
    <property type="match status" value="1"/>
</dbReference>
<comment type="catalytic activity">
    <reaction evidence="10">
        <text>5,6-dihydrouridine(20a) in tRNA + NADP(+) = uridine(20a) in tRNA + NADPH + H(+)</text>
        <dbReference type="Rhea" id="RHEA:53344"/>
        <dbReference type="Rhea" id="RHEA-COMP:13535"/>
        <dbReference type="Rhea" id="RHEA-COMP:13536"/>
        <dbReference type="ChEBI" id="CHEBI:15378"/>
        <dbReference type="ChEBI" id="CHEBI:57783"/>
        <dbReference type="ChEBI" id="CHEBI:58349"/>
        <dbReference type="ChEBI" id="CHEBI:65315"/>
        <dbReference type="ChEBI" id="CHEBI:74443"/>
    </reaction>
</comment>
<feature type="site" description="Interacts with tRNA" evidence="10">
    <location>
        <position position="187"/>
    </location>
</feature>
<dbReference type="Proteomes" id="UP000476030">
    <property type="component" value="Unassembled WGS sequence"/>
</dbReference>
<evidence type="ECO:0000256" key="13">
    <source>
        <dbReference type="PIRSR" id="PIRSR006621-2"/>
    </source>
</evidence>
<keyword evidence="7 10" id="KW-0694">RNA-binding</keyword>
<comment type="cofactor">
    <cofactor evidence="1 10 11 13">
        <name>FMN</name>
        <dbReference type="ChEBI" id="CHEBI:58210"/>
    </cofactor>
</comment>
<name>A0A6L8WBX2_9PROT</name>
<comment type="similarity">
    <text evidence="10">Belongs to the Dus family. DusA subfamily.</text>
</comment>
<dbReference type="PANTHER" id="PTHR42907:SF1">
    <property type="entry name" value="FMN-LINKED OXIDOREDUCTASES SUPERFAMILY PROTEIN"/>
    <property type="match status" value="1"/>
</dbReference>
<dbReference type="FunFam" id="3.20.20.70:FF:000083">
    <property type="entry name" value="tRNA-dihydrouridine(20/20a) synthase"/>
    <property type="match status" value="1"/>
</dbReference>
<dbReference type="EC" id="1.3.1.91" evidence="10"/>
<feature type="binding site" evidence="10 13">
    <location>
        <position position="140"/>
    </location>
    <ligand>
        <name>FMN</name>
        <dbReference type="ChEBI" id="CHEBI:58210"/>
    </ligand>
</feature>
<dbReference type="Gene3D" id="3.20.20.70">
    <property type="entry name" value="Aldolase class I"/>
    <property type="match status" value="1"/>
</dbReference>
<comment type="catalytic activity">
    <reaction evidence="10">
        <text>5,6-dihydrouridine(20) in tRNA + NADP(+) = uridine(20) in tRNA + NADPH + H(+)</text>
        <dbReference type="Rhea" id="RHEA:53336"/>
        <dbReference type="Rhea" id="RHEA-COMP:13533"/>
        <dbReference type="Rhea" id="RHEA-COMP:13534"/>
        <dbReference type="ChEBI" id="CHEBI:15378"/>
        <dbReference type="ChEBI" id="CHEBI:57783"/>
        <dbReference type="ChEBI" id="CHEBI:58349"/>
        <dbReference type="ChEBI" id="CHEBI:65315"/>
        <dbReference type="ChEBI" id="CHEBI:74443"/>
        <dbReference type="EC" id="1.3.1.91"/>
    </reaction>
</comment>
<feature type="active site" description="Proton donor" evidence="10 12">
    <location>
        <position position="101"/>
    </location>
</feature>
<dbReference type="Pfam" id="PF01207">
    <property type="entry name" value="Dus"/>
    <property type="match status" value="1"/>
</dbReference>
<dbReference type="PROSITE" id="PS01136">
    <property type="entry name" value="UPF0034"/>
    <property type="match status" value="1"/>
</dbReference>
<feature type="binding site" evidence="10 13">
    <location>
        <begin position="212"/>
        <end position="214"/>
    </location>
    <ligand>
        <name>FMN</name>
        <dbReference type="ChEBI" id="CHEBI:58210"/>
    </ligand>
</feature>
<dbReference type="InterPro" id="IPR035587">
    <property type="entry name" value="DUS-like_FMN-bd"/>
</dbReference>
<organism evidence="15 16">
    <name type="scientific">Sneathiella litorea</name>
    <dbReference type="NCBI Taxonomy" id="2606216"/>
    <lineage>
        <taxon>Bacteria</taxon>
        <taxon>Pseudomonadati</taxon>
        <taxon>Pseudomonadota</taxon>
        <taxon>Alphaproteobacteria</taxon>
        <taxon>Sneathiellales</taxon>
        <taxon>Sneathiellaceae</taxon>
        <taxon>Sneathiella</taxon>
    </lineage>
</organism>
<keyword evidence="4 10" id="KW-0288">FMN</keyword>